<dbReference type="EC" id="2.7.13.3" evidence="5"/>
<dbReference type="InterPro" id="IPR036097">
    <property type="entry name" value="HisK_dim/P_sf"/>
</dbReference>
<evidence type="ECO:0000256" key="14">
    <source>
        <dbReference type="ARBA" id="ARBA00022842"/>
    </source>
</evidence>
<evidence type="ECO:0000256" key="21">
    <source>
        <dbReference type="ARBA" id="ARBA00040454"/>
    </source>
</evidence>
<feature type="transmembrane region" description="Helical" evidence="23">
    <location>
        <begin position="146"/>
        <end position="168"/>
    </location>
</feature>
<evidence type="ECO:0000313" key="27">
    <source>
        <dbReference type="Proteomes" id="UP001147700"/>
    </source>
</evidence>
<dbReference type="SMART" id="SM00387">
    <property type="entry name" value="HATPase_c"/>
    <property type="match status" value="1"/>
</dbReference>
<evidence type="ECO:0000256" key="13">
    <source>
        <dbReference type="ARBA" id="ARBA00022840"/>
    </source>
</evidence>
<evidence type="ECO:0000256" key="8">
    <source>
        <dbReference type="ARBA" id="ARBA00022679"/>
    </source>
</evidence>
<dbReference type="InterPro" id="IPR005467">
    <property type="entry name" value="His_kinase_dom"/>
</dbReference>
<dbReference type="SMART" id="SM00388">
    <property type="entry name" value="HisKA"/>
    <property type="match status" value="1"/>
</dbReference>
<comment type="catalytic activity">
    <reaction evidence="1">
        <text>ATP + protein L-histidine = ADP + protein N-phospho-L-histidine.</text>
        <dbReference type="EC" id="2.7.13.3"/>
    </reaction>
</comment>
<dbReference type="CDD" id="cd06225">
    <property type="entry name" value="HAMP"/>
    <property type="match status" value="1"/>
</dbReference>
<dbReference type="InterPro" id="IPR004358">
    <property type="entry name" value="Sig_transdc_His_kin-like_C"/>
</dbReference>
<dbReference type="EMBL" id="JAPCID010000062">
    <property type="protein sequence ID" value="MDA0141676.1"/>
    <property type="molecule type" value="Genomic_DNA"/>
</dbReference>
<keyword evidence="18" id="KW-0346">Stress response</keyword>
<dbReference type="Gene3D" id="6.10.340.10">
    <property type="match status" value="1"/>
</dbReference>
<dbReference type="GO" id="GO:0016301">
    <property type="term" value="F:kinase activity"/>
    <property type="evidence" value="ECO:0007669"/>
    <property type="project" value="UniProtKB-KW"/>
</dbReference>
<dbReference type="SUPFAM" id="SSF158472">
    <property type="entry name" value="HAMP domain-like"/>
    <property type="match status" value="1"/>
</dbReference>
<dbReference type="PROSITE" id="PS50109">
    <property type="entry name" value="HIS_KIN"/>
    <property type="match status" value="1"/>
</dbReference>
<evidence type="ECO:0000256" key="18">
    <source>
        <dbReference type="ARBA" id="ARBA00023016"/>
    </source>
</evidence>
<evidence type="ECO:0000256" key="16">
    <source>
        <dbReference type="ARBA" id="ARBA00022989"/>
    </source>
</evidence>
<dbReference type="PRINTS" id="PR00344">
    <property type="entry name" value="BCTRLSENSOR"/>
</dbReference>
<dbReference type="SUPFAM" id="SSF55874">
    <property type="entry name" value="ATPase domain of HSP90 chaperone/DNA topoisomerase II/histidine kinase"/>
    <property type="match status" value="1"/>
</dbReference>
<evidence type="ECO:0000259" key="25">
    <source>
        <dbReference type="PROSITE" id="PS50885"/>
    </source>
</evidence>
<dbReference type="Pfam" id="PF00512">
    <property type="entry name" value="HisKA"/>
    <property type="match status" value="1"/>
</dbReference>
<keyword evidence="12" id="KW-0378">Hydrolase</keyword>
<dbReference type="InterPro" id="IPR003660">
    <property type="entry name" value="HAMP_dom"/>
</dbReference>
<feature type="domain" description="HAMP" evidence="25">
    <location>
        <begin position="170"/>
        <end position="222"/>
    </location>
</feature>
<dbReference type="Gene3D" id="1.10.287.130">
    <property type="match status" value="1"/>
</dbReference>
<evidence type="ECO:0000256" key="7">
    <source>
        <dbReference type="ARBA" id="ARBA00022553"/>
    </source>
</evidence>
<dbReference type="Gene3D" id="3.30.565.10">
    <property type="entry name" value="Histidine kinase-like ATPase, C-terminal domain"/>
    <property type="match status" value="1"/>
</dbReference>
<keyword evidence="16 23" id="KW-1133">Transmembrane helix</keyword>
<evidence type="ECO:0000256" key="19">
    <source>
        <dbReference type="ARBA" id="ARBA00023026"/>
    </source>
</evidence>
<keyword evidence="14" id="KW-0460">Magnesium</keyword>
<evidence type="ECO:0000256" key="17">
    <source>
        <dbReference type="ARBA" id="ARBA00023012"/>
    </source>
</evidence>
<evidence type="ECO:0000256" key="4">
    <source>
        <dbReference type="ARBA" id="ARBA00004651"/>
    </source>
</evidence>
<keyword evidence="20" id="KW-0464">Manganese</keyword>
<evidence type="ECO:0000256" key="6">
    <source>
        <dbReference type="ARBA" id="ARBA00022475"/>
    </source>
</evidence>
<dbReference type="SMART" id="SM00304">
    <property type="entry name" value="HAMP"/>
    <property type="match status" value="1"/>
</dbReference>
<name>A0ABT4RT06_9ACTN</name>
<evidence type="ECO:0000256" key="10">
    <source>
        <dbReference type="ARBA" id="ARBA00022741"/>
    </source>
</evidence>
<evidence type="ECO:0000313" key="26">
    <source>
        <dbReference type="EMBL" id="MDA0141676.1"/>
    </source>
</evidence>
<dbReference type="PROSITE" id="PS50885">
    <property type="entry name" value="HAMP"/>
    <property type="match status" value="1"/>
</dbReference>
<evidence type="ECO:0000256" key="12">
    <source>
        <dbReference type="ARBA" id="ARBA00022801"/>
    </source>
</evidence>
<gene>
    <name evidence="26" type="ORF">OJ962_29565</name>
</gene>
<evidence type="ECO:0000256" key="1">
    <source>
        <dbReference type="ARBA" id="ARBA00000085"/>
    </source>
</evidence>
<keyword evidence="8" id="KW-0808">Transferase</keyword>
<evidence type="ECO:0000256" key="22">
    <source>
        <dbReference type="ARBA" id="ARBA00041776"/>
    </source>
</evidence>
<proteinExistence type="predicted"/>
<sequence length="435" mass="45635">MRSLRVWLSLGLAAAIVAPAAAGLGAWVLAGGWQTAREDDRLAQAIGVLGAADLARWDVLADQLTRVGVEADLTAAKPKDAKAVTEAQLKVFRSPAPRLLTPGLEAMQQSADFKRTMLDDYRTQSVVGPGIEGTLFVARDSAAVRWGIALGCGALALALVLALAVGLLQRWVLGPLARLADGAERIAGGELAIEPVTTRAREVAQVGDAMSGMAAALERALGTATAAERERRFLLTAIAHDLRTPLFTLRGSLEAIERGIGDEQSLARAQDKAAHLDRLVGALFAFSRVEYASDAHAGEPVDLSAIARRAAETVEPGSLRVDLVTDGPVPLEGDPVALQRVLTNLLDNALRHARTRVELRVTGPCVEVSDDGPGFAAEDLPHVFDPLYRGDKARGTGGAGLGLAIARRLVQAHGGEVVATNRPEGGARVTVTFAS</sequence>
<evidence type="ECO:0000256" key="9">
    <source>
        <dbReference type="ARBA" id="ARBA00022692"/>
    </source>
</evidence>
<dbReference type="PANTHER" id="PTHR44936">
    <property type="entry name" value="SENSOR PROTEIN CREC"/>
    <property type="match status" value="1"/>
</dbReference>
<evidence type="ECO:0000256" key="23">
    <source>
        <dbReference type="SAM" id="Phobius"/>
    </source>
</evidence>
<feature type="domain" description="Histidine kinase" evidence="24">
    <location>
        <begin position="237"/>
        <end position="435"/>
    </location>
</feature>
<evidence type="ECO:0000256" key="20">
    <source>
        <dbReference type="ARBA" id="ARBA00023211"/>
    </source>
</evidence>
<dbReference type="RefSeq" id="WP_202958575.1">
    <property type="nucleotide sequence ID" value="NZ_JAPCID010000062.1"/>
</dbReference>
<comment type="cofactor">
    <cofactor evidence="3">
        <name>Mg(2+)</name>
        <dbReference type="ChEBI" id="CHEBI:18420"/>
    </cofactor>
</comment>
<dbReference type="SUPFAM" id="SSF47384">
    <property type="entry name" value="Homodimeric domain of signal transducing histidine kinase"/>
    <property type="match status" value="1"/>
</dbReference>
<dbReference type="Pfam" id="PF02518">
    <property type="entry name" value="HATPase_c"/>
    <property type="match status" value="1"/>
</dbReference>
<keyword evidence="10" id="KW-0547">Nucleotide-binding</keyword>
<keyword evidence="13" id="KW-0067">ATP-binding</keyword>
<comment type="cofactor">
    <cofactor evidence="2">
        <name>Mn(2+)</name>
        <dbReference type="ChEBI" id="CHEBI:29035"/>
    </cofactor>
</comment>
<dbReference type="PANTHER" id="PTHR44936:SF9">
    <property type="entry name" value="SENSOR PROTEIN CREC"/>
    <property type="match status" value="1"/>
</dbReference>
<evidence type="ECO:0000256" key="2">
    <source>
        <dbReference type="ARBA" id="ARBA00001936"/>
    </source>
</evidence>
<keyword evidence="19" id="KW-0843">Virulence</keyword>
<dbReference type="Proteomes" id="UP001147700">
    <property type="component" value="Unassembled WGS sequence"/>
</dbReference>
<reference evidence="26" key="1">
    <citation type="submission" date="2022-10" db="EMBL/GenBank/DDBJ databases">
        <title>The WGS of Solirubrobacter sp. CPCC 204708.</title>
        <authorList>
            <person name="Jiang Z."/>
        </authorList>
    </citation>
    <scope>NUCLEOTIDE SEQUENCE</scope>
    <source>
        <strain evidence="26">CPCC 204708</strain>
    </source>
</reference>
<evidence type="ECO:0000256" key="3">
    <source>
        <dbReference type="ARBA" id="ARBA00001946"/>
    </source>
</evidence>
<accession>A0ABT4RT06</accession>
<dbReference type="CDD" id="cd00082">
    <property type="entry name" value="HisKA"/>
    <property type="match status" value="1"/>
</dbReference>
<keyword evidence="23" id="KW-0472">Membrane</keyword>
<dbReference type="InterPro" id="IPR003661">
    <property type="entry name" value="HisK_dim/P_dom"/>
</dbReference>
<comment type="subcellular location">
    <subcellularLocation>
        <location evidence="4">Cell membrane</location>
        <topology evidence="4">Multi-pass membrane protein</topology>
    </subcellularLocation>
</comment>
<evidence type="ECO:0000256" key="15">
    <source>
        <dbReference type="ARBA" id="ARBA00022912"/>
    </source>
</evidence>
<dbReference type="InterPro" id="IPR036890">
    <property type="entry name" value="HATPase_C_sf"/>
</dbReference>
<comment type="caution">
    <text evidence="26">The sequence shown here is derived from an EMBL/GenBank/DDBJ whole genome shotgun (WGS) entry which is preliminary data.</text>
</comment>
<protein>
    <recommendedName>
        <fullName evidence="21">Signal transduction histidine-protein kinase/phosphatase MprB</fullName>
        <ecNumber evidence="5">2.7.13.3</ecNumber>
    </recommendedName>
    <alternativeName>
        <fullName evidence="22">Mycobacterial persistence regulator B</fullName>
    </alternativeName>
</protein>
<dbReference type="CDD" id="cd00075">
    <property type="entry name" value="HATPase"/>
    <property type="match status" value="1"/>
</dbReference>
<keyword evidence="27" id="KW-1185">Reference proteome</keyword>
<keyword evidence="11 26" id="KW-0418">Kinase</keyword>
<keyword evidence="9 23" id="KW-0812">Transmembrane</keyword>
<evidence type="ECO:0000256" key="5">
    <source>
        <dbReference type="ARBA" id="ARBA00012438"/>
    </source>
</evidence>
<organism evidence="26 27">
    <name type="scientific">Solirubrobacter deserti</name>
    <dbReference type="NCBI Taxonomy" id="2282478"/>
    <lineage>
        <taxon>Bacteria</taxon>
        <taxon>Bacillati</taxon>
        <taxon>Actinomycetota</taxon>
        <taxon>Thermoleophilia</taxon>
        <taxon>Solirubrobacterales</taxon>
        <taxon>Solirubrobacteraceae</taxon>
        <taxon>Solirubrobacter</taxon>
    </lineage>
</organism>
<dbReference type="InterPro" id="IPR003594">
    <property type="entry name" value="HATPase_dom"/>
</dbReference>
<evidence type="ECO:0000259" key="24">
    <source>
        <dbReference type="PROSITE" id="PS50109"/>
    </source>
</evidence>
<keyword evidence="7" id="KW-0597">Phosphoprotein</keyword>
<evidence type="ECO:0000256" key="11">
    <source>
        <dbReference type="ARBA" id="ARBA00022777"/>
    </source>
</evidence>
<dbReference type="Pfam" id="PF00672">
    <property type="entry name" value="HAMP"/>
    <property type="match status" value="1"/>
</dbReference>
<dbReference type="InterPro" id="IPR050980">
    <property type="entry name" value="2C_sensor_his_kinase"/>
</dbReference>
<keyword evidence="15" id="KW-0904">Protein phosphatase</keyword>
<keyword evidence="17" id="KW-0902">Two-component regulatory system</keyword>
<keyword evidence="6" id="KW-1003">Cell membrane</keyword>